<reference evidence="2" key="1">
    <citation type="submission" date="2019-06" db="EMBL/GenBank/DDBJ databases">
        <title>Complete genome sequence of Stenotrophomonas phage Mendera.</title>
        <authorList>
            <person name="Garza K."/>
            <person name="Newkirk H."/>
            <person name="Moreland R."/>
            <person name="Liu M."/>
            <person name="Ramsey J."/>
            <person name="Gonzalez C.F."/>
            <person name="Leavitt J."/>
        </authorList>
    </citation>
    <scope>NUCLEOTIDE SEQUENCE [LARGE SCALE GENOMIC DNA]</scope>
</reference>
<gene>
    <name evidence="1" type="ORF">CPT_Mendera_184</name>
</gene>
<dbReference type="EMBL" id="MN098328">
    <property type="protein sequence ID" value="QFR56710.1"/>
    <property type="molecule type" value="Genomic_DNA"/>
</dbReference>
<dbReference type="Proteomes" id="UP000326601">
    <property type="component" value="Segment"/>
</dbReference>
<name>A0A5P8PL07_9CAUD</name>
<evidence type="ECO:0000313" key="2">
    <source>
        <dbReference type="Proteomes" id="UP000326601"/>
    </source>
</evidence>
<keyword evidence="2" id="KW-1185">Reference proteome</keyword>
<accession>A0A5P8PL07</accession>
<proteinExistence type="predicted"/>
<sequence length="33" mass="3960">MTMSTKKHLLYSFVSAFWIAYTLIFESRRTACR</sequence>
<protein>
    <submittedName>
        <fullName evidence="1">Uncharacterized protein</fullName>
    </submittedName>
</protein>
<organism evidence="1 2">
    <name type="scientific">Stenotrophomonas phage Mendera</name>
    <dbReference type="NCBI Taxonomy" id="2650877"/>
    <lineage>
        <taxon>Viruses</taxon>
        <taxon>Duplodnaviria</taxon>
        <taxon>Heunggongvirae</taxon>
        <taxon>Uroviricota</taxon>
        <taxon>Caudoviricetes</taxon>
        <taxon>Menderavirus</taxon>
        <taxon>Menderavirus mendera</taxon>
    </lineage>
</organism>
<evidence type="ECO:0000313" key="1">
    <source>
        <dbReference type="EMBL" id="QFR56710.1"/>
    </source>
</evidence>